<dbReference type="CDD" id="cd07043">
    <property type="entry name" value="STAS_anti-anti-sigma_factors"/>
    <property type="match status" value="1"/>
</dbReference>
<keyword evidence="1" id="KW-1133">Transmembrane helix</keyword>
<dbReference type="Pfam" id="PF01740">
    <property type="entry name" value="STAS"/>
    <property type="match status" value="1"/>
</dbReference>
<dbReference type="SUPFAM" id="SSF52091">
    <property type="entry name" value="SpoIIaa-like"/>
    <property type="match status" value="1"/>
</dbReference>
<dbReference type="Proteomes" id="UP001158049">
    <property type="component" value="Unassembled WGS sequence"/>
</dbReference>
<dbReference type="RefSeq" id="WP_283440627.1">
    <property type="nucleotide sequence ID" value="NZ_FXUL01000001.1"/>
</dbReference>
<feature type="domain" description="STAS" evidence="2">
    <location>
        <begin position="1"/>
        <end position="110"/>
    </location>
</feature>
<dbReference type="InterPro" id="IPR002645">
    <property type="entry name" value="STAS_dom"/>
</dbReference>
<gene>
    <name evidence="3" type="ORF">SAMN06295970_101484</name>
</gene>
<keyword evidence="4" id="KW-1185">Reference proteome</keyword>
<proteinExistence type="predicted"/>
<keyword evidence="1" id="KW-0812">Transmembrane</keyword>
<evidence type="ECO:0000259" key="2">
    <source>
        <dbReference type="PROSITE" id="PS50801"/>
    </source>
</evidence>
<keyword evidence="1" id="KW-0472">Membrane</keyword>
<evidence type="ECO:0000313" key="3">
    <source>
        <dbReference type="EMBL" id="SMP45136.1"/>
    </source>
</evidence>
<organism evidence="3 4">
    <name type="scientific">Noviherbaspirillum suwonense</name>
    <dbReference type="NCBI Taxonomy" id="1224511"/>
    <lineage>
        <taxon>Bacteria</taxon>
        <taxon>Pseudomonadati</taxon>
        <taxon>Pseudomonadota</taxon>
        <taxon>Betaproteobacteria</taxon>
        <taxon>Burkholderiales</taxon>
        <taxon>Oxalobacteraceae</taxon>
        <taxon>Noviherbaspirillum</taxon>
    </lineage>
</organism>
<dbReference type="EMBL" id="FXUL01000001">
    <property type="protein sequence ID" value="SMP45136.1"/>
    <property type="molecule type" value="Genomic_DNA"/>
</dbReference>
<evidence type="ECO:0000256" key="1">
    <source>
        <dbReference type="SAM" id="Phobius"/>
    </source>
</evidence>
<reference evidence="3 4" key="1">
    <citation type="submission" date="2017-05" db="EMBL/GenBank/DDBJ databases">
        <authorList>
            <person name="Varghese N."/>
            <person name="Submissions S."/>
        </authorList>
    </citation>
    <scope>NUCLEOTIDE SEQUENCE [LARGE SCALE GENOMIC DNA]</scope>
    <source>
        <strain evidence="3 4">DSM 26001</strain>
    </source>
</reference>
<feature type="transmembrane region" description="Helical" evidence="1">
    <location>
        <begin position="40"/>
        <end position="62"/>
    </location>
</feature>
<evidence type="ECO:0000313" key="4">
    <source>
        <dbReference type="Proteomes" id="UP001158049"/>
    </source>
</evidence>
<comment type="caution">
    <text evidence="3">The sequence shown here is derived from an EMBL/GenBank/DDBJ whole genome shotgun (WGS) entry which is preliminary data.</text>
</comment>
<dbReference type="InterPro" id="IPR036513">
    <property type="entry name" value="STAS_dom_sf"/>
</dbReference>
<dbReference type="PROSITE" id="PS50801">
    <property type="entry name" value="STAS"/>
    <property type="match status" value="1"/>
</dbReference>
<name>A0ABY1PTM0_9BURK</name>
<dbReference type="Gene3D" id="3.30.750.24">
    <property type="entry name" value="STAS domain"/>
    <property type="match status" value="1"/>
</dbReference>
<accession>A0ABY1PTM0</accession>
<sequence length="130" mass="14091">MSIYSDTVNGVLFLRPGHDVDFEVGKEIRDRLAIATNDGVFHVIIDFSLATLVSAATLRIILDAANRIQRHRGCIVVTGASPQFGSLLAISDVLKIVPAFALIAEGQAHLQTFMSERNATLTGEEDEPDN</sequence>
<protein>
    <submittedName>
        <fullName evidence="3">Anti-anti-sigma factor</fullName>
    </submittedName>
</protein>